<reference evidence="2" key="1">
    <citation type="submission" date="2018-06" db="EMBL/GenBank/DDBJ databases">
        <authorList>
            <person name="Zhirakovskaya E."/>
        </authorList>
    </citation>
    <scope>NUCLEOTIDE SEQUENCE</scope>
</reference>
<keyword evidence="1" id="KW-0472">Membrane</keyword>
<evidence type="ECO:0000256" key="1">
    <source>
        <dbReference type="SAM" id="Phobius"/>
    </source>
</evidence>
<dbReference type="EMBL" id="UOEP01000214">
    <property type="protein sequence ID" value="VAW24415.1"/>
    <property type="molecule type" value="Genomic_DNA"/>
</dbReference>
<organism evidence="2">
    <name type="scientific">hydrothermal vent metagenome</name>
    <dbReference type="NCBI Taxonomy" id="652676"/>
    <lineage>
        <taxon>unclassified sequences</taxon>
        <taxon>metagenomes</taxon>
        <taxon>ecological metagenomes</taxon>
    </lineage>
</organism>
<keyword evidence="1" id="KW-0812">Transmembrane</keyword>
<dbReference type="AlphaFoldDB" id="A0A3B0U0N2"/>
<protein>
    <submittedName>
        <fullName evidence="2">Uncharacterized protein</fullName>
    </submittedName>
</protein>
<feature type="transmembrane region" description="Helical" evidence="1">
    <location>
        <begin position="127"/>
        <end position="145"/>
    </location>
</feature>
<name>A0A3B0U0N2_9ZZZZ</name>
<accession>A0A3B0U0N2</accession>
<sequence length="173" mass="20342">MFPYLWQAFLSYKEVLTHGYLNSFVEGDFIIAELRAQVSGDFLNFIAAKDNRQRSRPEFMELIRSDNLLNKKLPYAKKMLEQKLRGIILLPRFFLVIANFSAATAIIISEWQGIIGFANHIAGKNTLTERTPVLILLWAVVFYVLRRYRYRIIAWLVKNFIRLNRRTTTLTEH</sequence>
<feature type="transmembrane region" description="Helical" evidence="1">
    <location>
        <begin position="87"/>
        <end position="107"/>
    </location>
</feature>
<proteinExistence type="predicted"/>
<evidence type="ECO:0000313" key="2">
    <source>
        <dbReference type="EMBL" id="VAW24415.1"/>
    </source>
</evidence>
<keyword evidence="1" id="KW-1133">Transmembrane helix</keyword>
<gene>
    <name evidence="2" type="ORF">MNBD_BACTEROID01-1472</name>
</gene>